<name>A0AC35FFT5_9BILA</name>
<dbReference type="WBParaSite" id="PS1159_v2.g17141.t1">
    <property type="protein sequence ID" value="PS1159_v2.g17141.t1"/>
    <property type="gene ID" value="PS1159_v2.g17141"/>
</dbReference>
<evidence type="ECO:0000313" key="1">
    <source>
        <dbReference type="Proteomes" id="UP000887580"/>
    </source>
</evidence>
<sequence>MNCFLFFKILFLFVQIKAEYVDVLKQLYLTKLTSFFDAFTMRQCTYNEATTCFLNAYENGSCLVNVKNEFNETQWNPVTELEYTKPFMKYFNQCLFEKVKEFRHSDDYEPVALSVRKNLNADEPRRIEFDYFFKTKHRKCLKQNVKSCLRNYNCLLKLEFDAIDETLIECRAESFKKLRISLDSDDVV</sequence>
<organism evidence="1 2">
    <name type="scientific">Panagrolaimus sp. PS1159</name>
    <dbReference type="NCBI Taxonomy" id="55785"/>
    <lineage>
        <taxon>Eukaryota</taxon>
        <taxon>Metazoa</taxon>
        <taxon>Ecdysozoa</taxon>
        <taxon>Nematoda</taxon>
        <taxon>Chromadorea</taxon>
        <taxon>Rhabditida</taxon>
        <taxon>Tylenchina</taxon>
        <taxon>Panagrolaimomorpha</taxon>
        <taxon>Panagrolaimoidea</taxon>
        <taxon>Panagrolaimidae</taxon>
        <taxon>Panagrolaimus</taxon>
    </lineage>
</organism>
<dbReference type="Proteomes" id="UP000887580">
    <property type="component" value="Unplaced"/>
</dbReference>
<protein>
    <submittedName>
        <fullName evidence="2">DUF19 domain-containing protein</fullName>
    </submittedName>
</protein>
<evidence type="ECO:0000313" key="2">
    <source>
        <dbReference type="WBParaSite" id="PS1159_v2.g17141.t1"/>
    </source>
</evidence>
<reference evidence="2" key="1">
    <citation type="submission" date="2022-11" db="UniProtKB">
        <authorList>
            <consortium name="WormBaseParasite"/>
        </authorList>
    </citation>
    <scope>IDENTIFICATION</scope>
</reference>
<proteinExistence type="predicted"/>
<accession>A0AC35FFT5</accession>